<reference evidence="2" key="1">
    <citation type="submission" date="2019-08" db="EMBL/GenBank/DDBJ databases">
        <title>Complete Genome Sequence of the Polysaccharide-Degrading Rumen Bacterium Pseudobutyrivibrio xylanivorans MA3014.</title>
        <authorList>
            <person name="Palevich N."/>
            <person name="Maclean P.H."/>
            <person name="Kelly W.J."/>
            <person name="Leahy S.C."/>
            <person name="Rakonjac J."/>
            <person name="Attwood G.T."/>
        </authorList>
    </citation>
    <scope>NUCLEOTIDE SEQUENCE [LARGE SCALE GENOMIC DNA]</scope>
    <source>
        <strain evidence="2">MA3014</strain>
    </source>
</reference>
<proteinExistence type="predicted"/>
<dbReference type="Proteomes" id="UP000327030">
    <property type="component" value="Chromosome 1"/>
</dbReference>
<evidence type="ECO:0000313" key="2">
    <source>
        <dbReference type="Proteomes" id="UP000327030"/>
    </source>
</evidence>
<dbReference type="OrthoDB" id="2051075at2"/>
<evidence type="ECO:0000313" key="1">
    <source>
        <dbReference type="EMBL" id="QFJ55624.1"/>
    </source>
</evidence>
<dbReference type="AlphaFoldDB" id="A0A5P6VVN1"/>
<accession>A0A5P6VVN1</accession>
<dbReference type="RefSeq" id="WP_151624567.1">
    <property type="nucleotide sequence ID" value="NZ_CP043028.1"/>
</dbReference>
<protein>
    <submittedName>
        <fullName evidence="1">Uncharacterized protein</fullName>
    </submittedName>
</protein>
<dbReference type="EMBL" id="CP043028">
    <property type="protein sequence ID" value="QFJ55624.1"/>
    <property type="molecule type" value="Genomic_DNA"/>
</dbReference>
<gene>
    <name evidence="1" type="ORF">FXF36_12440</name>
</gene>
<name>A0A5P6VVN1_PSEXY</name>
<organism evidence="1 2">
    <name type="scientific">Pseudobutyrivibrio xylanivorans</name>
    <dbReference type="NCBI Taxonomy" id="185007"/>
    <lineage>
        <taxon>Bacteria</taxon>
        <taxon>Bacillati</taxon>
        <taxon>Bacillota</taxon>
        <taxon>Clostridia</taxon>
        <taxon>Lachnospirales</taxon>
        <taxon>Lachnospiraceae</taxon>
        <taxon>Pseudobutyrivibrio</taxon>
    </lineage>
</organism>
<dbReference type="KEGG" id="pxv:FXF36_12440"/>
<sequence>MDMNEIIQIVQNKATEIADQEIVKYNHTHPELNLTEEARNSVRTRATSQLTLQLSKFRFQKEDEEFDAHFDDWFVKNEEDDLRRACQHCLDDEANKIRNANGKSLSSLDAYLKKHLGDVHQVD</sequence>